<dbReference type="STRING" id="50429.A0A2B4SBN0"/>
<dbReference type="GO" id="GO:0005829">
    <property type="term" value="C:cytosol"/>
    <property type="evidence" value="ECO:0007669"/>
    <property type="project" value="TreeGrafter"/>
</dbReference>
<feature type="compositionally biased region" description="Basic and acidic residues" evidence="6">
    <location>
        <begin position="41"/>
        <end position="50"/>
    </location>
</feature>
<dbReference type="GO" id="GO:0001917">
    <property type="term" value="C:photoreceptor inner segment"/>
    <property type="evidence" value="ECO:0007669"/>
    <property type="project" value="UniProtKB-SubCell"/>
</dbReference>
<sequence length="208" mass="23840">MADDIDDLLDECETKFFESGKKPKQKTTTKHNSSLSSGTEKTSRKEDRKPKSSQIKNADRDELHDMIRECMDDGPEIPELREQPAKSLYNSNTTDLSSSRKRCVKVLLGGSKFSKGLCTGSEERVCDKLRCTSCDFNVVILNDFEWHKDCDYLFFRNNIPDFDKLKSKLTRKRGCCAYACQCTWKSVVQLTELWSGDPQLKWVCGKHS</sequence>
<reference evidence="8" key="1">
    <citation type="journal article" date="2017" name="bioRxiv">
        <title>Comparative analysis of the genomes of Stylophora pistillata and Acropora digitifera provides evidence for extensive differences between species of corals.</title>
        <authorList>
            <person name="Voolstra C.R."/>
            <person name="Li Y."/>
            <person name="Liew Y.J."/>
            <person name="Baumgarten S."/>
            <person name="Zoccola D."/>
            <person name="Flot J.-F."/>
            <person name="Tambutte S."/>
            <person name="Allemand D."/>
            <person name="Aranda M."/>
        </authorList>
    </citation>
    <scope>NUCLEOTIDE SEQUENCE [LARGE SCALE GENOMIC DNA]</scope>
</reference>
<evidence type="ECO:0000313" key="7">
    <source>
        <dbReference type="EMBL" id="PFX25988.1"/>
    </source>
</evidence>
<dbReference type="EMBL" id="LSMT01000136">
    <property type="protein sequence ID" value="PFX25988.1"/>
    <property type="molecule type" value="Genomic_DNA"/>
</dbReference>
<keyword evidence="8" id="KW-1185">Reference proteome</keyword>
<dbReference type="PANTHER" id="PTHR33958:SF1">
    <property type="entry name" value="CILIA- AND FLAGELLA-ASSOCIATED PROTEIN 418"/>
    <property type="match status" value="1"/>
</dbReference>
<comment type="caution">
    <text evidence="7">The sequence shown here is derived from an EMBL/GenBank/DDBJ whole genome shotgun (WGS) entry which is preliminary data.</text>
</comment>
<dbReference type="OrthoDB" id="259905at2759"/>
<feature type="region of interest" description="Disordered" evidence="6">
    <location>
        <begin position="17"/>
        <end position="58"/>
    </location>
</feature>
<dbReference type="Pfam" id="PF14996">
    <property type="entry name" value="RMP"/>
    <property type="match status" value="1"/>
</dbReference>
<evidence type="ECO:0000256" key="4">
    <source>
        <dbReference type="ARBA" id="ARBA00024819"/>
    </source>
</evidence>
<evidence type="ECO:0000256" key="6">
    <source>
        <dbReference type="SAM" id="MobiDB-lite"/>
    </source>
</evidence>
<evidence type="ECO:0000256" key="2">
    <source>
        <dbReference type="ARBA" id="ARBA00004496"/>
    </source>
</evidence>
<feature type="compositionally biased region" description="Polar residues" evidence="6">
    <location>
        <begin position="30"/>
        <end position="40"/>
    </location>
</feature>
<keyword evidence="3" id="KW-0963">Cytoplasm</keyword>
<comment type="subcellular location">
    <subcellularLocation>
        <location evidence="2">Cytoplasm</location>
    </subcellularLocation>
    <subcellularLocation>
        <location evidence="1">Photoreceptor inner segment</location>
    </subcellularLocation>
</comment>
<comment type="function">
    <text evidence="4">May be involved in photoreceptor outer segment disk morphogenesis.</text>
</comment>
<evidence type="ECO:0000313" key="8">
    <source>
        <dbReference type="Proteomes" id="UP000225706"/>
    </source>
</evidence>
<proteinExistence type="predicted"/>
<evidence type="ECO:0000256" key="3">
    <source>
        <dbReference type="ARBA" id="ARBA00022490"/>
    </source>
</evidence>
<dbReference type="AlphaFoldDB" id="A0A2B4SBN0"/>
<dbReference type="Proteomes" id="UP000225706">
    <property type="component" value="Unassembled WGS sequence"/>
</dbReference>
<evidence type="ECO:0000256" key="5">
    <source>
        <dbReference type="ARBA" id="ARBA00026215"/>
    </source>
</evidence>
<organism evidence="7 8">
    <name type="scientific">Stylophora pistillata</name>
    <name type="common">Smooth cauliflower coral</name>
    <dbReference type="NCBI Taxonomy" id="50429"/>
    <lineage>
        <taxon>Eukaryota</taxon>
        <taxon>Metazoa</taxon>
        <taxon>Cnidaria</taxon>
        <taxon>Anthozoa</taxon>
        <taxon>Hexacorallia</taxon>
        <taxon>Scleractinia</taxon>
        <taxon>Astrocoeniina</taxon>
        <taxon>Pocilloporidae</taxon>
        <taxon>Stylophora</taxon>
    </lineage>
</organism>
<evidence type="ECO:0000256" key="1">
    <source>
        <dbReference type="ARBA" id="ARBA00004437"/>
    </source>
</evidence>
<accession>A0A2B4SBN0</accession>
<protein>
    <recommendedName>
        <fullName evidence="5">Cilia- and flagella-associated protein 418</fullName>
    </recommendedName>
</protein>
<dbReference type="InterPro" id="IPR029239">
    <property type="entry name" value="CFAP418"/>
</dbReference>
<dbReference type="PANTHER" id="PTHR33958">
    <property type="entry name" value="PROTEIN C8ORF37"/>
    <property type="match status" value="1"/>
</dbReference>
<name>A0A2B4SBN0_STYPI</name>
<gene>
    <name evidence="7" type="ORF">AWC38_SpisGene9343</name>
</gene>